<name>E6PMN0_9ZZZZ</name>
<dbReference type="SUPFAM" id="SSF51735">
    <property type="entry name" value="NAD(P)-binding Rossmann-fold domains"/>
    <property type="match status" value="1"/>
</dbReference>
<sequence>MHEQAKARDGSMAMRVVVVGAGAVGGSLAVKLARAGHAVGVVARGAHLQAIRARGLRLQDPAGDETAQLQASDRPEDFGPQDLIVLGMKAHQMAPLLPRLGSMLQQGTVVLPAINGLPWWYFHGDTSPQALAADGSAARIACLDPDGSMAGTLDLAHIVGCVVHSASEVTAPGVIKANGQYRYVIGEPAHPAQGTAGLSPRVEALAAALREAGCDPKPTARIRDAIWMKLIGNASFNPVAALTRARMDQICANPGLLDLVRGVMQELIALTRAYGCDPQVDAEKRIAIGRGIGPVKPSTLQDLERGRPLEVQPLLGAPVELARRAGIAMPLTEAMLALLTELDSRTQQAA</sequence>
<dbReference type="InterPro" id="IPR013328">
    <property type="entry name" value="6PGD_dom2"/>
</dbReference>
<dbReference type="AlphaFoldDB" id="E6PMN0"/>
<evidence type="ECO:0000259" key="1">
    <source>
        <dbReference type="Pfam" id="PF02558"/>
    </source>
</evidence>
<dbReference type="PANTHER" id="PTHR21708">
    <property type="entry name" value="PROBABLE 2-DEHYDROPANTOATE 2-REDUCTASE"/>
    <property type="match status" value="1"/>
</dbReference>
<dbReference type="InterPro" id="IPR036291">
    <property type="entry name" value="NAD(P)-bd_dom_sf"/>
</dbReference>
<dbReference type="FunFam" id="1.10.1040.10:FF:000017">
    <property type="entry name" value="2-dehydropantoate 2-reductase"/>
    <property type="match status" value="1"/>
</dbReference>
<dbReference type="InterPro" id="IPR013752">
    <property type="entry name" value="KPA_reductase"/>
</dbReference>
<dbReference type="GO" id="GO:0005737">
    <property type="term" value="C:cytoplasm"/>
    <property type="evidence" value="ECO:0007669"/>
    <property type="project" value="TreeGrafter"/>
</dbReference>
<evidence type="ECO:0000259" key="2">
    <source>
        <dbReference type="Pfam" id="PF08546"/>
    </source>
</evidence>
<dbReference type="Gene3D" id="1.10.1040.10">
    <property type="entry name" value="N-(1-d-carboxylethyl)-l-norvaline Dehydrogenase, domain 2"/>
    <property type="match status" value="1"/>
</dbReference>
<accession>E6PMN0</accession>
<keyword evidence="3" id="KW-0560">Oxidoreductase</keyword>
<reference evidence="3" key="1">
    <citation type="submission" date="2009-10" db="EMBL/GenBank/DDBJ databases">
        <title>Diversity of trophic interactions inside an arsenic-rich microbial ecosystem.</title>
        <authorList>
            <person name="Bertin P.N."/>
            <person name="Heinrich-Salmeron A."/>
            <person name="Pelletier E."/>
            <person name="Goulhen-Chollet F."/>
            <person name="Arsene-Ploetze F."/>
            <person name="Gallien S."/>
            <person name="Calteau A."/>
            <person name="Vallenet D."/>
            <person name="Casiot C."/>
            <person name="Chane-Woon-Ming B."/>
            <person name="Giloteaux L."/>
            <person name="Barakat M."/>
            <person name="Bonnefoy V."/>
            <person name="Bruneel O."/>
            <person name="Chandler M."/>
            <person name="Cleiss J."/>
            <person name="Duran R."/>
            <person name="Elbaz-Poulichet F."/>
            <person name="Fonknechten N."/>
            <person name="Lauga B."/>
            <person name="Mornico D."/>
            <person name="Ortet P."/>
            <person name="Schaeffer C."/>
            <person name="Siguier P."/>
            <person name="Alexander Thil Smith A."/>
            <person name="Van Dorsselaer A."/>
            <person name="Weissenbach J."/>
            <person name="Medigue C."/>
            <person name="Le Paslier D."/>
        </authorList>
    </citation>
    <scope>NUCLEOTIDE SEQUENCE</scope>
</reference>
<dbReference type="PANTHER" id="PTHR21708:SF45">
    <property type="entry name" value="2-DEHYDROPANTOATE 2-REDUCTASE"/>
    <property type="match status" value="1"/>
</dbReference>
<protein>
    <submittedName>
        <fullName evidence="3">Putative 2-dehydropantoate 2-reductase (Ketopantoate reductase) (KPA reductase) (KPR)</fullName>
        <ecNumber evidence="3">1.1.1.169</ecNumber>
    </submittedName>
</protein>
<evidence type="ECO:0000313" key="3">
    <source>
        <dbReference type="EMBL" id="CBH96182.1"/>
    </source>
</evidence>
<dbReference type="InterPro" id="IPR008927">
    <property type="entry name" value="6-PGluconate_DH-like_C_sf"/>
</dbReference>
<dbReference type="Gene3D" id="3.40.50.720">
    <property type="entry name" value="NAD(P)-binding Rossmann-like Domain"/>
    <property type="match status" value="1"/>
</dbReference>
<dbReference type="EMBL" id="CABM01000021">
    <property type="protein sequence ID" value="CBH96182.1"/>
    <property type="molecule type" value="Genomic_DNA"/>
</dbReference>
<dbReference type="InterPro" id="IPR051402">
    <property type="entry name" value="KPR-Related"/>
</dbReference>
<dbReference type="SUPFAM" id="SSF48179">
    <property type="entry name" value="6-phosphogluconate dehydrogenase C-terminal domain-like"/>
    <property type="match status" value="1"/>
</dbReference>
<feature type="domain" description="Ketopantoate reductase C-terminal" evidence="2">
    <location>
        <begin position="222"/>
        <end position="341"/>
    </location>
</feature>
<feature type="domain" description="Ketopantoate reductase N-terminal" evidence="1">
    <location>
        <begin position="16"/>
        <end position="117"/>
    </location>
</feature>
<dbReference type="Pfam" id="PF08546">
    <property type="entry name" value="ApbA_C"/>
    <property type="match status" value="1"/>
</dbReference>
<dbReference type="Pfam" id="PF02558">
    <property type="entry name" value="ApbA"/>
    <property type="match status" value="1"/>
</dbReference>
<organism evidence="3">
    <name type="scientific">mine drainage metagenome</name>
    <dbReference type="NCBI Taxonomy" id="410659"/>
    <lineage>
        <taxon>unclassified sequences</taxon>
        <taxon>metagenomes</taxon>
        <taxon>ecological metagenomes</taxon>
    </lineage>
</organism>
<dbReference type="InterPro" id="IPR013332">
    <property type="entry name" value="KPR_N"/>
</dbReference>
<gene>
    <name evidence="3" type="ORF">CARN2_1172</name>
</gene>
<dbReference type="NCBIfam" id="NF005089">
    <property type="entry name" value="PRK06522.1-4"/>
    <property type="match status" value="1"/>
</dbReference>
<proteinExistence type="predicted"/>
<comment type="caution">
    <text evidence="3">The sequence shown here is derived from an EMBL/GenBank/DDBJ whole genome shotgun (WGS) entry which is preliminary data.</text>
</comment>
<dbReference type="GO" id="GO:0008677">
    <property type="term" value="F:2-dehydropantoate 2-reductase activity"/>
    <property type="evidence" value="ECO:0007669"/>
    <property type="project" value="UniProtKB-EC"/>
</dbReference>
<dbReference type="EC" id="1.1.1.169" evidence="3"/>